<keyword evidence="1" id="KW-0325">Glycoprotein</keyword>
<comment type="caution">
    <text evidence="2">The sequence shown here is derived from an EMBL/GenBank/DDBJ whole genome shotgun (WGS) entry which is preliminary data.</text>
</comment>
<keyword evidence="1" id="KW-0224">Dipeptidase</keyword>
<dbReference type="InterPro" id="IPR032466">
    <property type="entry name" value="Metal_Hydrolase"/>
</dbReference>
<name>A0AAV7XWV8_9NEOP</name>
<evidence type="ECO:0000256" key="1">
    <source>
        <dbReference type="RuleBase" id="RU341113"/>
    </source>
</evidence>
<dbReference type="EMBL" id="JAPTSV010000003">
    <property type="protein sequence ID" value="KAJ1529781.1"/>
    <property type="molecule type" value="Genomic_DNA"/>
</dbReference>
<dbReference type="PANTHER" id="PTHR10443">
    <property type="entry name" value="MICROSOMAL DIPEPTIDASE"/>
    <property type="match status" value="1"/>
</dbReference>
<dbReference type="GO" id="GO:0098552">
    <property type="term" value="C:side of membrane"/>
    <property type="evidence" value="ECO:0007669"/>
    <property type="project" value="UniProtKB-KW"/>
</dbReference>
<dbReference type="SUPFAM" id="SSF51556">
    <property type="entry name" value="Metallo-dependent hydrolases"/>
    <property type="match status" value="1"/>
</dbReference>
<keyword evidence="1" id="KW-0862">Zinc</keyword>
<keyword evidence="1" id="KW-0336">GPI-anchor</keyword>
<keyword evidence="1" id="KW-0378">Hydrolase</keyword>
<evidence type="ECO:0000313" key="3">
    <source>
        <dbReference type="Proteomes" id="UP001075354"/>
    </source>
</evidence>
<dbReference type="PANTHER" id="PTHR10443:SF12">
    <property type="entry name" value="DIPEPTIDASE"/>
    <property type="match status" value="1"/>
</dbReference>
<dbReference type="InterPro" id="IPR008257">
    <property type="entry name" value="Pept_M19"/>
</dbReference>
<dbReference type="CDD" id="cd01301">
    <property type="entry name" value="rDP_like"/>
    <property type="match status" value="1"/>
</dbReference>
<protein>
    <recommendedName>
        <fullName evidence="1">Dipeptidase</fullName>
        <ecNumber evidence="1">3.4.13.19</ecNumber>
    </recommendedName>
</protein>
<sequence>MRKYVHNQMGSFNFSKLDSSEPWKTSNWSHTDLTRLRTGMVGAQFWSAYVPCGAQFLDAVQLTLEQIDVIKRLAEMHPDSLRIATTVKAIHDAHQAGRIASLIGVEGGHTLGNSLAVLRMYYGLGARYLTLTHTCDTPWADCSVGEKDLQTTDDSKKPARHKSGLSHFGKLVVKEMNRLGMMVDLSHASVRTMEDALNVTQAPLVFSHSSARTLCNSTRNVPDEILQQVAANGGIIMVNFYTYFVTCNHTADLQDVIEHIKHIRKVAGMDHVGIGAGYDGINKTPRGLEDVSKYPDLLATLLADPAWTEDDIKKLAGGNLLRVFGAVEEVRDKWRLAAVPPSDELIGMPYLEGKTDCLWMGS</sequence>
<dbReference type="AlphaFoldDB" id="A0AAV7XWV8"/>
<dbReference type="Proteomes" id="UP001075354">
    <property type="component" value="Chromosome 3"/>
</dbReference>
<comment type="catalytic activity">
    <reaction evidence="1">
        <text>an L-aminoacyl-L-amino acid + H2O = 2 an L-alpha-amino acid</text>
        <dbReference type="Rhea" id="RHEA:48940"/>
        <dbReference type="ChEBI" id="CHEBI:15377"/>
        <dbReference type="ChEBI" id="CHEBI:59869"/>
        <dbReference type="ChEBI" id="CHEBI:77460"/>
        <dbReference type="EC" id="3.4.13.19"/>
    </reaction>
</comment>
<keyword evidence="1" id="KW-0645">Protease</keyword>
<evidence type="ECO:0000313" key="2">
    <source>
        <dbReference type="EMBL" id="KAJ1529781.1"/>
    </source>
</evidence>
<dbReference type="GO" id="GO:0006508">
    <property type="term" value="P:proteolysis"/>
    <property type="evidence" value="ECO:0007669"/>
    <property type="project" value="UniProtKB-KW"/>
</dbReference>
<keyword evidence="1" id="KW-1015">Disulfide bond</keyword>
<comment type="similarity">
    <text evidence="1">Belongs to the metallo-dependent hydrolases superfamily. Peptidase M19 family.</text>
</comment>
<dbReference type="GO" id="GO:0070573">
    <property type="term" value="F:metallodipeptidase activity"/>
    <property type="evidence" value="ECO:0007669"/>
    <property type="project" value="InterPro"/>
</dbReference>
<organism evidence="2 3">
    <name type="scientific">Megalurothrips usitatus</name>
    <name type="common">bean blossom thrips</name>
    <dbReference type="NCBI Taxonomy" id="439358"/>
    <lineage>
        <taxon>Eukaryota</taxon>
        <taxon>Metazoa</taxon>
        <taxon>Ecdysozoa</taxon>
        <taxon>Arthropoda</taxon>
        <taxon>Hexapoda</taxon>
        <taxon>Insecta</taxon>
        <taxon>Pterygota</taxon>
        <taxon>Neoptera</taxon>
        <taxon>Paraneoptera</taxon>
        <taxon>Thysanoptera</taxon>
        <taxon>Terebrantia</taxon>
        <taxon>Thripoidea</taxon>
        <taxon>Thripidae</taxon>
        <taxon>Megalurothrips</taxon>
    </lineage>
</organism>
<dbReference type="EC" id="3.4.13.19" evidence="1"/>
<keyword evidence="3" id="KW-1185">Reference proteome</keyword>
<dbReference type="PROSITE" id="PS51365">
    <property type="entry name" value="RENAL_DIPEPTIDASE_2"/>
    <property type="match status" value="1"/>
</dbReference>
<gene>
    <name evidence="2" type="ORF">ONE63_006527</name>
</gene>
<keyword evidence="1" id="KW-0472">Membrane</keyword>
<accession>A0AAV7XWV8</accession>
<proteinExistence type="inferred from homology"/>
<comment type="cofactor">
    <cofactor evidence="1">
        <name>Zn(2+)</name>
        <dbReference type="ChEBI" id="CHEBI:29105"/>
    </cofactor>
</comment>
<comment type="subcellular location">
    <subcellularLocation>
        <location evidence="1">Membrane</location>
        <topology evidence="1">Lipid-anchor</topology>
        <topology evidence="1">GPI-anchor</topology>
    </subcellularLocation>
</comment>
<keyword evidence="1" id="KW-0482">Metalloprotease</keyword>
<comment type="subunit">
    <text evidence="1">Homodimer; disulfide-linked.</text>
</comment>
<dbReference type="Gene3D" id="3.20.20.140">
    <property type="entry name" value="Metal-dependent hydrolases"/>
    <property type="match status" value="1"/>
</dbReference>
<dbReference type="Pfam" id="PF01244">
    <property type="entry name" value="Peptidase_M19"/>
    <property type="match status" value="1"/>
</dbReference>
<reference evidence="2" key="1">
    <citation type="submission" date="2022-12" db="EMBL/GenBank/DDBJ databases">
        <title>Chromosome-level genome assembly of the bean flower thrips Megalurothrips usitatus.</title>
        <authorList>
            <person name="Ma L."/>
            <person name="Liu Q."/>
            <person name="Li H."/>
            <person name="Cai W."/>
        </authorList>
    </citation>
    <scope>NUCLEOTIDE SEQUENCE</scope>
    <source>
        <strain evidence="2">Cailab_2022a</strain>
    </source>
</reference>
<keyword evidence="1" id="KW-0479">Metal-binding</keyword>
<keyword evidence="1" id="KW-0449">Lipoprotein</keyword>
<dbReference type="GO" id="GO:0046872">
    <property type="term" value="F:metal ion binding"/>
    <property type="evidence" value="ECO:0007669"/>
    <property type="project" value="UniProtKB-UniRule"/>
</dbReference>